<dbReference type="InterPro" id="IPR033644">
    <property type="entry name" value="Ferrochelatase_C"/>
</dbReference>
<name>A0A3B0STS6_9ZZZZ</name>
<sequence length="346" mass="38197">MREFAEPLPPIPGRVGVVVAQLGGPRDLGEVRGFIKGIFTDPDAVPIRGGSAVRKTVGTVIATSRAPMVKKYYRLIGSGSPILPITQSQAHLVGEELRRRGHDVVTAVAMRNGRPDTRDAVELLQRLRAEHLVMLPLYPQFTFATVGSAEKELRRVLGGASQYEPIVLRSWHDHPSYLDLQARLVTDTIEQLPEEEREGVAVLVSAHGLPVKVVDRGDPYPEETERTFSEVIKRVPYNVDARLGYQSRTGPIKWIGPGTEEVINDFVADGHKTIIMWAVTFVSDHIETLYETDILFRDHAIEAGIEKYLRVPVFNDMPEVGPMLADVIEPIVVDAGSGTGNPPIHT</sequence>
<dbReference type="GO" id="GO:0004325">
    <property type="term" value="F:ferrochelatase activity"/>
    <property type="evidence" value="ECO:0007669"/>
    <property type="project" value="InterPro"/>
</dbReference>
<evidence type="ECO:0000256" key="2">
    <source>
        <dbReference type="ARBA" id="ARBA00023004"/>
    </source>
</evidence>
<dbReference type="CDD" id="cd00419">
    <property type="entry name" value="Ferrochelatase_C"/>
    <property type="match status" value="1"/>
</dbReference>
<keyword evidence="3" id="KW-0350">Heme biosynthesis</keyword>
<dbReference type="Pfam" id="PF00762">
    <property type="entry name" value="Ferrochelatase"/>
    <property type="match status" value="1"/>
</dbReference>
<comment type="pathway">
    <text evidence="1">Porphyrin-containing compound metabolism; protoheme biosynthesis.</text>
</comment>
<dbReference type="NCBIfam" id="TIGR00109">
    <property type="entry name" value="hemH"/>
    <property type="match status" value="1"/>
</dbReference>
<dbReference type="EMBL" id="UOEK01000289">
    <property type="protein sequence ID" value="VAW04497.1"/>
    <property type="molecule type" value="Genomic_DNA"/>
</dbReference>
<evidence type="ECO:0000256" key="5">
    <source>
        <dbReference type="ARBA" id="ARBA00023244"/>
    </source>
</evidence>
<dbReference type="AlphaFoldDB" id="A0A3B0STS6"/>
<evidence type="ECO:0000313" key="6">
    <source>
        <dbReference type="EMBL" id="VAW04497.1"/>
    </source>
</evidence>
<dbReference type="UniPathway" id="UPA00252"/>
<dbReference type="InterPro" id="IPR019772">
    <property type="entry name" value="Ferrochelatase_AS"/>
</dbReference>
<dbReference type="EC" id="4.99.1.1" evidence="6"/>
<dbReference type="InterPro" id="IPR033659">
    <property type="entry name" value="Ferrochelatase_N"/>
</dbReference>
<dbReference type="Gene3D" id="3.40.50.1400">
    <property type="match status" value="2"/>
</dbReference>
<dbReference type="HAMAP" id="MF_00323">
    <property type="entry name" value="Ferrochelatase"/>
    <property type="match status" value="1"/>
</dbReference>
<reference evidence="6" key="1">
    <citation type="submission" date="2018-06" db="EMBL/GenBank/DDBJ databases">
        <authorList>
            <person name="Zhirakovskaya E."/>
        </authorList>
    </citation>
    <scope>NUCLEOTIDE SEQUENCE</scope>
</reference>
<dbReference type="SUPFAM" id="SSF53800">
    <property type="entry name" value="Chelatase"/>
    <property type="match status" value="1"/>
</dbReference>
<evidence type="ECO:0000256" key="4">
    <source>
        <dbReference type="ARBA" id="ARBA00023239"/>
    </source>
</evidence>
<keyword evidence="4 6" id="KW-0456">Lyase</keyword>
<dbReference type="CDD" id="cd03411">
    <property type="entry name" value="Ferrochelatase_N"/>
    <property type="match status" value="1"/>
</dbReference>
<dbReference type="PANTHER" id="PTHR11108:SF1">
    <property type="entry name" value="FERROCHELATASE, MITOCHONDRIAL"/>
    <property type="match status" value="1"/>
</dbReference>
<keyword evidence="2" id="KW-0408">Iron</keyword>
<accession>A0A3B0STS6</accession>
<dbReference type="PROSITE" id="PS00534">
    <property type="entry name" value="FERROCHELATASE"/>
    <property type="match status" value="1"/>
</dbReference>
<protein>
    <submittedName>
        <fullName evidence="6">Ferrochelatase, protoheme ferro-lyase</fullName>
        <ecNumber evidence="6">4.99.1.1</ecNumber>
    </submittedName>
</protein>
<keyword evidence="5" id="KW-0627">Porphyrin biosynthesis</keyword>
<dbReference type="InterPro" id="IPR001015">
    <property type="entry name" value="Ferrochelatase"/>
</dbReference>
<gene>
    <name evidence="6" type="ORF">MNBD_ACTINO02-2140</name>
</gene>
<organism evidence="6">
    <name type="scientific">hydrothermal vent metagenome</name>
    <dbReference type="NCBI Taxonomy" id="652676"/>
    <lineage>
        <taxon>unclassified sequences</taxon>
        <taxon>metagenomes</taxon>
        <taxon>ecological metagenomes</taxon>
    </lineage>
</organism>
<evidence type="ECO:0000256" key="3">
    <source>
        <dbReference type="ARBA" id="ARBA00023133"/>
    </source>
</evidence>
<dbReference type="PANTHER" id="PTHR11108">
    <property type="entry name" value="FERROCHELATASE"/>
    <property type="match status" value="1"/>
</dbReference>
<evidence type="ECO:0000256" key="1">
    <source>
        <dbReference type="ARBA" id="ARBA00004744"/>
    </source>
</evidence>
<proteinExistence type="inferred from homology"/>
<dbReference type="GO" id="GO:0006783">
    <property type="term" value="P:heme biosynthetic process"/>
    <property type="evidence" value="ECO:0007669"/>
    <property type="project" value="UniProtKB-KW"/>
</dbReference>